<organism evidence="2 3">
    <name type="scientific">Asanoa iriomotensis</name>
    <dbReference type="NCBI Taxonomy" id="234613"/>
    <lineage>
        <taxon>Bacteria</taxon>
        <taxon>Bacillati</taxon>
        <taxon>Actinomycetota</taxon>
        <taxon>Actinomycetes</taxon>
        <taxon>Micromonosporales</taxon>
        <taxon>Micromonosporaceae</taxon>
        <taxon>Asanoa</taxon>
    </lineage>
</organism>
<feature type="transmembrane region" description="Helical" evidence="1">
    <location>
        <begin position="190"/>
        <end position="208"/>
    </location>
</feature>
<dbReference type="EMBL" id="BONC01000007">
    <property type="protein sequence ID" value="GIF55469.1"/>
    <property type="molecule type" value="Genomic_DNA"/>
</dbReference>
<accession>A0ABQ4BY61</accession>
<comment type="caution">
    <text evidence="2">The sequence shown here is derived from an EMBL/GenBank/DDBJ whole genome shotgun (WGS) entry which is preliminary data.</text>
</comment>
<protein>
    <submittedName>
        <fullName evidence="2">Uncharacterized protein</fullName>
    </submittedName>
</protein>
<evidence type="ECO:0000313" key="2">
    <source>
        <dbReference type="EMBL" id="GIF55469.1"/>
    </source>
</evidence>
<feature type="transmembrane region" description="Helical" evidence="1">
    <location>
        <begin position="155"/>
        <end position="178"/>
    </location>
</feature>
<feature type="transmembrane region" description="Helical" evidence="1">
    <location>
        <begin position="125"/>
        <end position="143"/>
    </location>
</feature>
<reference evidence="2 3" key="1">
    <citation type="submission" date="2021-01" db="EMBL/GenBank/DDBJ databases">
        <title>Whole genome shotgun sequence of Asanoa iriomotensis NBRC 100142.</title>
        <authorList>
            <person name="Komaki H."/>
            <person name="Tamura T."/>
        </authorList>
    </citation>
    <scope>NUCLEOTIDE SEQUENCE [LARGE SCALE GENOMIC DNA]</scope>
    <source>
        <strain evidence="2 3">NBRC 100142</strain>
    </source>
</reference>
<feature type="transmembrane region" description="Helical" evidence="1">
    <location>
        <begin position="83"/>
        <end position="105"/>
    </location>
</feature>
<sequence>MPAASLVDQHIQRLDRALSGPRGLKRRMLTEARDGLDDAVRDLCDAGRPPAVAARQAVDEFGAVDEVAPAFQAELAASASRVLVLRVLLVFAVSAVCGDLMWQGAPWTGPQPPLGYLVLSAGVDWLGLVAIAAALLGSVSLWLATRRGHPVSPRLLRRAQLTLVGVLVVQAASGMALYGWSAGMWEAARTWPPMIVGGIAMTAAAVWIGRAAATGLGATRVAVLSRGGGPEPSEARA</sequence>
<proteinExistence type="predicted"/>
<evidence type="ECO:0000313" key="3">
    <source>
        <dbReference type="Proteomes" id="UP000624325"/>
    </source>
</evidence>
<evidence type="ECO:0000256" key="1">
    <source>
        <dbReference type="SAM" id="Phobius"/>
    </source>
</evidence>
<keyword evidence="1" id="KW-1133">Transmembrane helix</keyword>
<keyword evidence="3" id="KW-1185">Reference proteome</keyword>
<dbReference type="RefSeq" id="WP_203701270.1">
    <property type="nucleotide sequence ID" value="NZ_BAAALU010000001.1"/>
</dbReference>
<keyword evidence="1" id="KW-0812">Transmembrane</keyword>
<gene>
    <name evidence="2" type="ORF">Air01nite_15640</name>
</gene>
<dbReference type="NCBIfam" id="NF038403">
    <property type="entry name" value="perm_prefix_1"/>
    <property type="match status" value="1"/>
</dbReference>
<keyword evidence="1" id="KW-0472">Membrane</keyword>
<dbReference type="InterPro" id="IPR047928">
    <property type="entry name" value="Perm_prefix_1"/>
</dbReference>
<name>A0ABQ4BY61_9ACTN</name>
<dbReference type="Proteomes" id="UP000624325">
    <property type="component" value="Unassembled WGS sequence"/>
</dbReference>